<dbReference type="AlphaFoldDB" id="A0A4D6KPP6"/>
<keyword evidence="2" id="KW-1185">Reference proteome</keyword>
<evidence type="ECO:0000313" key="2">
    <source>
        <dbReference type="Proteomes" id="UP000501690"/>
    </source>
</evidence>
<reference evidence="1 2" key="1">
    <citation type="submission" date="2019-04" db="EMBL/GenBank/DDBJ databases">
        <title>An improved genome assembly and genetic linkage map for asparagus bean, Vigna unguiculata ssp. sesquipedialis.</title>
        <authorList>
            <person name="Xia Q."/>
            <person name="Zhang R."/>
            <person name="Dong Y."/>
        </authorList>
    </citation>
    <scope>NUCLEOTIDE SEQUENCE [LARGE SCALE GENOMIC DNA]</scope>
    <source>
        <tissue evidence="1">Leaf</tissue>
    </source>
</reference>
<protein>
    <submittedName>
        <fullName evidence="1">Uncharacterized protein</fullName>
    </submittedName>
</protein>
<name>A0A4D6KPP6_VIGUN</name>
<dbReference type="EMBL" id="CP039345">
    <property type="protein sequence ID" value="QCD78555.1"/>
    <property type="molecule type" value="Genomic_DNA"/>
</dbReference>
<proteinExistence type="predicted"/>
<organism evidence="1 2">
    <name type="scientific">Vigna unguiculata</name>
    <name type="common">Cowpea</name>
    <dbReference type="NCBI Taxonomy" id="3917"/>
    <lineage>
        <taxon>Eukaryota</taxon>
        <taxon>Viridiplantae</taxon>
        <taxon>Streptophyta</taxon>
        <taxon>Embryophyta</taxon>
        <taxon>Tracheophyta</taxon>
        <taxon>Spermatophyta</taxon>
        <taxon>Magnoliopsida</taxon>
        <taxon>eudicotyledons</taxon>
        <taxon>Gunneridae</taxon>
        <taxon>Pentapetalae</taxon>
        <taxon>rosids</taxon>
        <taxon>fabids</taxon>
        <taxon>Fabales</taxon>
        <taxon>Fabaceae</taxon>
        <taxon>Papilionoideae</taxon>
        <taxon>50 kb inversion clade</taxon>
        <taxon>NPAAA clade</taxon>
        <taxon>indigoferoid/millettioid clade</taxon>
        <taxon>Phaseoleae</taxon>
        <taxon>Vigna</taxon>
    </lineage>
</organism>
<accession>A0A4D6KPP6</accession>
<evidence type="ECO:0000313" key="1">
    <source>
        <dbReference type="EMBL" id="QCD78555.1"/>
    </source>
</evidence>
<sequence length="87" mass="9336">MVAHSGARFRCGGGVGRSVVAIVTSASLSWWLPAMVGECCRWECAGCGQYGWVQMDCPPQSFSDEFGSPGTLRTMFVPGNSTWHCSV</sequence>
<dbReference type="Proteomes" id="UP000501690">
    <property type="component" value="Linkage Group LG1"/>
</dbReference>
<gene>
    <name evidence="1" type="ORF">DEO72_LG1g2191</name>
</gene>